<evidence type="ECO:0000313" key="2">
    <source>
        <dbReference type="EMBL" id="MDN4520876.1"/>
    </source>
</evidence>
<feature type="transmembrane region" description="Helical" evidence="1">
    <location>
        <begin position="150"/>
        <end position="176"/>
    </location>
</feature>
<sequence length="188" mass="18790">MPIANAPVTRSSTLPLGFLALFIATTVYAFAQLQWLPSDSGVTVAICVLAATVAAQVIASIFGFASGDATVGTGMAILAGTWAAVAISTLTAGSVAPNDPLGVVLLCAAVTLLIPAAVGSGPPIASAVMATTSLRYFGTGIAEITGSETWMTIAGLLGLALAVVSFYAAFALAAVAERGWTMPLARKD</sequence>
<feature type="transmembrane region" description="Helical" evidence="1">
    <location>
        <begin position="12"/>
        <end position="31"/>
    </location>
</feature>
<feature type="transmembrane region" description="Helical" evidence="1">
    <location>
        <begin position="103"/>
        <end position="130"/>
    </location>
</feature>
<name>A0ABT8HJF8_MYCAO</name>
<evidence type="ECO:0008006" key="4">
    <source>
        <dbReference type="Google" id="ProtNLM"/>
    </source>
</evidence>
<dbReference type="RefSeq" id="WP_208673008.1">
    <property type="nucleotide sequence ID" value="NZ_CP070380.1"/>
</dbReference>
<keyword evidence="1" id="KW-0472">Membrane</keyword>
<comment type="caution">
    <text evidence="2">The sequence shown here is derived from an EMBL/GenBank/DDBJ whole genome shotgun (WGS) entry which is preliminary data.</text>
</comment>
<evidence type="ECO:0000256" key="1">
    <source>
        <dbReference type="SAM" id="Phobius"/>
    </source>
</evidence>
<dbReference type="Proteomes" id="UP001172687">
    <property type="component" value="Unassembled WGS sequence"/>
</dbReference>
<keyword evidence="3" id="KW-1185">Reference proteome</keyword>
<dbReference type="EMBL" id="JAUHTC010000084">
    <property type="protein sequence ID" value="MDN4520876.1"/>
    <property type="molecule type" value="Genomic_DNA"/>
</dbReference>
<feature type="transmembrane region" description="Helical" evidence="1">
    <location>
        <begin position="43"/>
        <end position="65"/>
    </location>
</feature>
<proteinExistence type="predicted"/>
<gene>
    <name evidence="2" type="ORF">QYF68_24095</name>
</gene>
<feature type="transmembrane region" description="Helical" evidence="1">
    <location>
        <begin position="71"/>
        <end position="91"/>
    </location>
</feature>
<reference evidence="2" key="1">
    <citation type="submission" date="2023-07" db="EMBL/GenBank/DDBJ databases">
        <title>Degradation of tert-butanol by M. austroafricanum TBA100.</title>
        <authorList>
            <person name="Helbich S."/>
            <person name="Vainshtein Y."/>
        </authorList>
    </citation>
    <scope>NUCLEOTIDE SEQUENCE</scope>
    <source>
        <strain evidence="2">TBA100</strain>
    </source>
</reference>
<evidence type="ECO:0000313" key="3">
    <source>
        <dbReference type="Proteomes" id="UP001172687"/>
    </source>
</evidence>
<keyword evidence="1" id="KW-0812">Transmembrane</keyword>
<keyword evidence="1" id="KW-1133">Transmembrane helix</keyword>
<accession>A0ABT8HJF8</accession>
<organism evidence="2 3">
    <name type="scientific">Mycolicibacterium austroafricanum</name>
    <name type="common">Mycobacterium austroafricanum</name>
    <dbReference type="NCBI Taxonomy" id="39687"/>
    <lineage>
        <taxon>Bacteria</taxon>
        <taxon>Bacillati</taxon>
        <taxon>Actinomycetota</taxon>
        <taxon>Actinomycetes</taxon>
        <taxon>Mycobacteriales</taxon>
        <taxon>Mycobacteriaceae</taxon>
        <taxon>Mycolicibacterium</taxon>
    </lineage>
</organism>
<protein>
    <recommendedName>
        <fullName evidence="4">DUF1097 domain-containing protein</fullName>
    </recommendedName>
</protein>